<sequence length="111" mass="13139">MKLTWQLQKKRHSPGFALGILVVVLVLIGGMQLWQGYNYQKQIDLYQQITLSYKLKIAENEIFIQRLAGNHQREFRLQGMDIQVDNDTIIFIINNREPIERKFILPQRLEA</sequence>
<accession>A0ABN8BPE0</accession>
<reference evidence="2 3" key="1">
    <citation type="submission" date="2021-11" db="EMBL/GenBank/DDBJ databases">
        <authorList>
            <person name="Depoorter E."/>
        </authorList>
    </citation>
    <scope>NUCLEOTIDE SEQUENCE [LARGE SCALE GENOMIC DNA]</scope>
    <source>
        <strain evidence="2 3">LMG 24286</strain>
    </source>
</reference>
<organism evidence="2 3">
    <name type="scientific">Periweissella ghanensis</name>
    <dbReference type="NCBI Taxonomy" id="467997"/>
    <lineage>
        <taxon>Bacteria</taxon>
        <taxon>Bacillati</taxon>
        <taxon>Bacillota</taxon>
        <taxon>Bacilli</taxon>
        <taxon>Lactobacillales</taxon>
        <taxon>Lactobacillaceae</taxon>
        <taxon>Periweissella</taxon>
    </lineage>
</organism>
<evidence type="ECO:0000313" key="3">
    <source>
        <dbReference type="Proteomes" id="UP000789719"/>
    </source>
</evidence>
<keyword evidence="1" id="KW-0812">Transmembrane</keyword>
<keyword evidence="1" id="KW-1133">Transmembrane helix</keyword>
<evidence type="ECO:0000313" key="2">
    <source>
        <dbReference type="EMBL" id="CAH0418472.1"/>
    </source>
</evidence>
<proteinExistence type="predicted"/>
<keyword evidence="3" id="KW-1185">Reference proteome</keyword>
<comment type="caution">
    <text evidence="2">The sequence shown here is derived from an EMBL/GenBank/DDBJ whole genome shotgun (WGS) entry which is preliminary data.</text>
</comment>
<feature type="transmembrane region" description="Helical" evidence="1">
    <location>
        <begin position="12"/>
        <end position="34"/>
    </location>
</feature>
<name>A0ABN8BPE0_9LACO</name>
<protein>
    <submittedName>
        <fullName evidence="2">Uncharacterized protein</fullName>
    </submittedName>
</protein>
<keyword evidence="1" id="KW-0472">Membrane</keyword>
<gene>
    <name evidence="2" type="ORF">WGH24286_00890</name>
</gene>
<evidence type="ECO:0000256" key="1">
    <source>
        <dbReference type="SAM" id="Phobius"/>
    </source>
</evidence>
<dbReference type="RefSeq" id="WP_230098563.1">
    <property type="nucleotide sequence ID" value="NZ_CAKKNT010000009.1"/>
</dbReference>
<dbReference type="Proteomes" id="UP000789719">
    <property type="component" value="Unassembled WGS sequence"/>
</dbReference>
<dbReference type="EMBL" id="CAKKNT010000009">
    <property type="protein sequence ID" value="CAH0418472.1"/>
    <property type="molecule type" value="Genomic_DNA"/>
</dbReference>